<organism evidence="1 2">
    <name type="scientific">Willisornis vidua</name>
    <name type="common">Xingu scale-backed antbird</name>
    <dbReference type="NCBI Taxonomy" id="1566151"/>
    <lineage>
        <taxon>Eukaryota</taxon>
        <taxon>Metazoa</taxon>
        <taxon>Chordata</taxon>
        <taxon>Craniata</taxon>
        <taxon>Vertebrata</taxon>
        <taxon>Euteleostomi</taxon>
        <taxon>Archelosauria</taxon>
        <taxon>Archosauria</taxon>
        <taxon>Dinosauria</taxon>
        <taxon>Saurischia</taxon>
        <taxon>Theropoda</taxon>
        <taxon>Coelurosauria</taxon>
        <taxon>Aves</taxon>
        <taxon>Neognathae</taxon>
        <taxon>Neoaves</taxon>
        <taxon>Telluraves</taxon>
        <taxon>Australaves</taxon>
        <taxon>Passeriformes</taxon>
        <taxon>Thamnophilidae</taxon>
        <taxon>Willisornis</taxon>
    </lineage>
</organism>
<name>A0ABQ9CLS2_9PASS</name>
<dbReference type="EMBL" id="WHWB01034736">
    <property type="protein sequence ID" value="KAJ7404975.1"/>
    <property type="molecule type" value="Genomic_DNA"/>
</dbReference>
<dbReference type="Proteomes" id="UP001145742">
    <property type="component" value="Unassembled WGS sequence"/>
</dbReference>
<accession>A0ABQ9CLS2</accession>
<evidence type="ECO:0000313" key="1">
    <source>
        <dbReference type="EMBL" id="KAJ7404975.1"/>
    </source>
</evidence>
<evidence type="ECO:0000313" key="2">
    <source>
        <dbReference type="Proteomes" id="UP001145742"/>
    </source>
</evidence>
<protein>
    <submittedName>
        <fullName evidence="1">Uncharacterized protein</fullName>
    </submittedName>
</protein>
<comment type="caution">
    <text evidence="1">The sequence shown here is derived from an EMBL/GenBank/DDBJ whole genome shotgun (WGS) entry which is preliminary data.</text>
</comment>
<proteinExistence type="predicted"/>
<reference evidence="1" key="1">
    <citation type="submission" date="2019-10" db="EMBL/GenBank/DDBJ databases">
        <authorList>
            <person name="Soares A.E.R."/>
            <person name="Aleixo A."/>
            <person name="Schneider P."/>
            <person name="Miyaki C.Y."/>
            <person name="Schneider M.P."/>
            <person name="Mello C."/>
            <person name="Vasconcelos A.T.R."/>
        </authorList>
    </citation>
    <scope>NUCLEOTIDE SEQUENCE</scope>
    <source>
        <tissue evidence="1">Muscle</tissue>
    </source>
</reference>
<sequence length="174" mass="19387">MKFSKGKCQVLAMRRNNPMHQYVLETTSWETALQNGPKNSGRLQLIHEPETGPCYVEGQVCQNIASRSREVILLLYSELVRRIRSTVYSDGFFTAAQGAPDTSDYQLGGVKEGWEAWEWFCLHTGDSSNPEEDQNLDRTVSATLNKTVTIILTNSFSVPFTLDSGGPRDAQHGG</sequence>
<keyword evidence="2" id="KW-1185">Reference proteome</keyword>
<gene>
    <name evidence="1" type="ORF">WISP_142308</name>
</gene>